<dbReference type="PANTHER" id="PTHR11365">
    <property type="entry name" value="5-OXOPROLINASE RELATED"/>
    <property type="match status" value="1"/>
</dbReference>
<protein>
    <submittedName>
        <fullName evidence="4">N-methylhydantoinase A/acetophenone carboxylase</fullName>
    </submittedName>
</protein>
<dbReference type="Proteomes" id="UP000295341">
    <property type="component" value="Unassembled WGS sequence"/>
</dbReference>
<organism evidence="4 5">
    <name type="scientific">Panacagrimonas perspica</name>
    <dbReference type="NCBI Taxonomy" id="381431"/>
    <lineage>
        <taxon>Bacteria</taxon>
        <taxon>Pseudomonadati</taxon>
        <taxon>Pseudomonadota</taxon>
        <taxon>Gammaproteobacteria</taxon>
        <taxon>Nevskiales</taxon>
        <taxon>Nevskiaceae</taxon>
        <taxon>Panacagrimonas</taxon>
    </lineage>
</organism>
<dbReference type="OrthoDB" id="9768323at2"/>
<sequence length="740" mass="81018">MNNKTKTTAVMNSIDIDVGGTFTDFVLTLDGERTIVKAPTTPHDLSVGFVNAVESGAEKVGLTIEELLPRIDIVRYSTTVALNRLLQRQGPRIGFITTEGHEDMIHIGRGAQWVDGQIISERRNLCMQNKPHPLISRDLVVGVKERIDSKGAVVRPLDEEDVRRKLRTLMDRGARAIVVCTLWSFVNPDHEKRIREIIRDEYKEFHVGFVPVVMSHAVTAKLGEYERAMTAVLDAYLQHAMQTEICATWDKLRDKGYRGTFLMIHNSGGSADIFKTPASRTFNGGPVSGLMGSAFFAEKLGYRNVIMGDVGGTSFDVALVVESGVRNYEFKPVIDRWMVNVTMMQTISIGAGGGSIAGVDKNGRLSVGPKSAGSMPGPVCYDLGGTEPTTTDADVVLGYINPDGYFGGQMPLNKAKAEKAIKDKIADKLGVSVHEAAAMIRNVIDENMASAIKREVHMRGYHPEEFVLFAIGGAGPTHLCGFQADVPVGVVFPAAPVFCAMGSSIMDIVHLYEQSKRLVFMEPLTEKLVIDRAQFNAAVEEMIARANQELVSENLDPKEAKYSLELDMLYGGQVNVKRTACPVLKIESDADAQAAYDEFEKEFSAAFSPLVVNRPGGVYLDNFVLRVTVPVKKPPIPEYPLQGKDPAGAKTGTRECYWRELGKTAVTAIYQFEKLQPGNELVGPAVVEAELTTVVVPPGRRLHIDKHRLGIMEYLPGENPAQKALNAKAQRTQRAAKASA</sequence>
<gene>
    <name evidence="4" type="ORF">DFR24_2370</name>
</gene>
<dbReference type="GO" id="GO:0017168">
    <property type="term" value="F:5-oxoprolinase (ATP-hydrolyzing) activity"/>
    <property type="evidence" value="ECO:0007669"/>
    <property type="project" value="TreeGrafter"/>
</dbReference>
<dbReference type="AlphaFoldDB" id="A0A4R7P478"/>
<dbReference type="GO" id="GO:0006749">
    <property type="term" value="P:glutathione metabolic process"/>
    <property type="evidence" value="ECO:0007669"/>
    <property type="project" value="TreeGrafter"/>
</dbReference>
<keyword evidence="5" id="KW-1185">Reference proteome</keyword>
<evidence type="ECO:0000259" key="2">
    <source>
        <dbReference type="Pfam" id="PF05378"/>
    </source>
</evidence>
<dbReference type="RefSeq" id="WP_133881602.1">
    <property type="nucleotide sequence ID" value="NZ_MWIN01000010.1"/>
</dbReference>
<name>A0A4R7P478_9GAMM</name>
<dbReference type="InterPro" id="IPR050000">
    <property type="entry name" value="ApcC"/>
</dbReference>
<reference evidence="4 5" key="1">
    <citation type="submission" date="2019-03" db="EMBL/GenBank/DDBJ databases">
        <title>Genomic Encyclopedia of Type Strains, Phase IV (KMG-IV): sequencing the most valuable type-strain genomes for metagenomic binning, comparative biology and taxonomic classification.</title>
        <authorList>
            <person name="Goeker M."/>
        </authorList>
    </citation>
    <scope>NUCLEOTIDE SEQUENCE [LARGE SCALE GENOMIC DNA]</scope>
    <source>
        <strain evidence="4 5">DSM 26377</strain>
    </source>
</reference>
<dbReference type="InterPro" id="IPR045079">
    <property type="entry name" value="Oxoprolinase-like"/>
</dbReference>
<comment type="caution">
    <text evidence="4">The sequence shown here is derived from an EMBL/GenBank/DDBJ whole genome shotgun (WGS) entry which is preliminary data.</text>
</comment>
<feature type="domain" description="Acetophenone carboxylase-like C-terminal" evidence="3">
    <location>
        <begin position="532"/>
        <end position="709"/>
    </location>
</feature>
<dbReference type="Pfam" id="PF05378">
    <property type="entry name" value="Hydant_A_N"/>
    <property type="match status" value="1"/>
</dbReference>
<accession>A0A4R7P478</accession>
<evidence type="ECO:0000259" key="1">
    <source>
        <dbReference type="Pfam" id="PF01968"/>
    </source>
</evidence>
<dbReference type="GO" id="GO:0005829">
    <property type="term" value="C:cytosol"/>
    <property type="evidence" value="ECO:0007669"/>
    <property type="project" value="TreeGrafter"/>
</dbReference>
<evidence type="ECO:0000313" key="5">
    <source>
        <dbReference type="Proteomes" id="UP000295341"/>
    </source>
</evidence>
<dbReference type="InterPro" id="IPR002821">
    <property type="entry name" value="Hydantoinase_A"/>
</dbReference>
<dbReference type="Pfam" id="PF01968">
    <property type="entry name" value="Hydantoinase_A"/>
    <property type="match status" value="1"/>
</dbReference>
<evidence type="ECO:0000313" key="4">
    <source>
        <dbReference type="EMBL" id="TDU28011.1"/>
    </source>
</evidence>
<feature type="domain" description="Hydantoinase A/oxoprolinase" evidence="1">
    <location>
        <begin position="227"/>
        <end position="508"/>
    </location>
</feature>
<dbReference type="InterPro" id="IPR008040">
    <property type="entry name" value="Hydant_A_N"/>
</dbReference>
<proteinExistence type="predicted"/>
<feature type="domain" description="Hydantoinase/oxoprolinase N-terminal" evidence="2">
    <location>
        <begin position="14"/>
        <end position="201"/>
    </location>
</feature>
<evidence type="ECO:0000259" key="3">
    <source>
        <dbReference type="Pfam" id="PF19278"/>
    </source>
</evidence>
<dbReference type="NCBIfam" id="NF042975">
    <property type="entry name" value="AcphenoCarb_ApcC"/>
    <property type="match status" value="1"/>
</dbReference>
<dbReference type="InterPro" id="IPR049517">
    <property type="entry name" value="ACX-like_C"/>
</dbReference>
<dbReference type="EMBL" id="SOBT01000009">
    <property type="protein sequence ID" value="TDU28011.1"/>
    <property type="molecule type" value="Genomic_DNA"/>
</dbReference>
<dbReference type="PANTHER" id="PTHR11365:SF23">
    <property type="entry name" value="HYPOTHETICAL 5-OXOPROLINASE (EUROFUNG)-RELATED"/>
    <property type="match status" value="1"/>
</dbReference>
<dbReference type="Pfam" id="PF19278">
    <property type="entry name" value="Hydant_A_C"/>
    <property type="match status" value="1"/>
</dbReference>